<keyword evidence="3" id="KW-1185">Reference proteome</keyword>
<dbReference type="Gene3D" id="3.30.420.10">
    <property type="entry name" value="Ribonuclease H-like superfamily/Ribonuclease H"/>
    <property type="match status" value="1"/>
</dbReference>
<dbReference type="InterPro" id="IPR001584">
    <property type="entry name" value="Integrase_cat-core"/>
</dbReference>
<gene>
    <name evidence="2" type="primary">Necator_chrX.g23224</name>
    <name evidence="2" type="ORF">RB195_023061</name>
</gene>
<dbReference type="PANTHER" id="PTHR37984:SF5">
    <property type="entry name" value="PROTEIN NYNRIN-LIKE"/>
    <property type="match status" value="1"/>
</dbReference>
<organism evidence="2 3">
    <name type="scientific">Necator americanus</name>
    <name type="common">Human hookworm</name>
    <dbReference type="NCBI Taxonomy" id="51031"/>
    <lineage>
        <taxon>Eukaryota</taxon>
        <taxon>Metazoa</taxon>
        <taxon>Ecdysozoa</taxon>
        <taxon>Nematoda</taxon>
        <taxon>Chromadorea</taxon>
        <taxon>Rhabditida</taxon>
        <taxon>Rhabditina</taxon>
        <taxon>Rhabditomorpha</taxon>
        <taxon>Strongyloidea</taxon>
        <taxon>Ancylostomatidae</taxon>
        <taxon>Bunostominae</taxon>
        <taxon>Necator</taxon>
    </lineage>
</organism>
<comment type="caution">
    <text evidence="2">The sequence shown here is derived from an EMBL/GenBank/DDBJ whole genome shotgun (WGS) entry which is preliminary data.</text>
</comment>
<evidence type="ECO:0000313" key="3">
    <source>
        <dbReference type="Proteomes" id="UP001303046"/>
    </source>
</evidence>
<accession>A0ABR1EHW8</accession>
<dbReference type="PROSITE" id="PS50994">
    <property type="entry name" value="INTEGRASE"/>
    <property type="match status" value="1"/>
</dbReference>
<dbReference type="InterPro" id="IPR036397">
    <property type="entry name" value="RNaseH_sf"/>
</dbReference>
<dbReference type="InterPro" id="IPR012337">
    <property type="entry name" value="RNaseH-like_sf"/>
</dbReference>
<dbReference type="SUPFAM" id="SSF53098">
    <property type="entry name" value="Ribonuclease H-like"/>
    <property type="match status" value="1"/>
</dbReference>
<proteinExistence type="predicted"/>
<feature type="domain" description="Integrase catalytic" evidence="1">
    <location>
        <begin position="1"/>
        <end position="36"/>
    </location>
</feature>
<sequence length="147" mass="17342">MIVSDNGTQFTAKEFQEFCDQQGFEHVPSSPFHSQTCYRRTPCASTPRRPSPAEVFLVRTSLTLQKESAKEEGTCNVEMEEQFNRHHEARKRSYHKEKLVWVRGYSPGHEKWIPARVKNRHERAVYDERRFVEKKCEPDAWRKAAES</sequence>
<evidence type="ECO:0000313" key="2">
    <source>
        <dbReference type="EMBL" id="KAK6762205.1"/>
    </source>
</evidence>
<reference evidence="2 3" key="1">
    <citation type="submission" date="2023-08" db="EMBL/GenBank/DDBJ databases">
        <title>A Necator americanus chromosomal reference genome.</title>
        <authorList>
            <person name="Ilik V."/>
            <person name="Petrzelkova K.J."/>
            <person name="Pardy F."/>
            <person name="Fuh T."/>
            <person name="Niatou-Singa F.S."/>
            <person name="Gouil Q."/>
            <person name="Baker L."/>
            <person name="Ritchie M.E."/>
            <person name="Jex A.R."/>
            <person name="Gazzola D."/>
            <person name="Li H."/>
            <person name="Toshio Fujiwara R."/>
            <person name="Zhan B."/>
            <person name="Aroian R.V."/>
            <person name="Pafco B."/>
            <person name="Schwarz E.M."/>
        </authorList>
    </citation>
    <scope>NUCLEOTIDE SEQUENCE [LARGE SCALE GENOMIC DNA]</scope>
    <source>
        <strain evidence="2 3">Aroian</strain>
        <tissue evidence="2">Whole animal</tissue>
    </source>
</reference>
<dbReference type="EMBL" id="JAVFWL010000006">
    <property type="protein sequence ID" value="KAK6762205.1"/>
    <property type="molecule type" value="Genomic_DNA"/>
</dbReference>
<dbReference type="Proteomes" id="UP001303046">
    <property type="component" value="Unassembled WGS sequence"/>
</dbReference>
<dbReference type="InterPro" id="IPR050951">
    <property type="entry name" value="Retrovirus_Pol_polyprotein"/>
</dbReference>
<name>A0ABR1EHW8_NECAM</name>
<evidence type="ECO:0000259" key="1">
    <source>
        <dbReference type="PROSITE" id="PS50994"/>
    </source>
</evidence>
<dbReference type="PANTHER" id="PTHR37984">
    <property type="entry name" value="PROTEIN CBG26694"/>
    <property type="match status" value="1"/>
</dbReference>
<protein>
    <recommendedName>
        <fullName evidence="1">Integrase catalytic domain-containing protein</fullName>
    </recommendedName>
</protein>